<name>T1KNA8_TETUR</name>
<evidence type="ECO:0000313" key="1">
    <source>
        <dbReference type="EnsemblMetazoa" id="tetur16g00290.1"/>
    </source>
</evidence>
<protein>
    <submittedName>
        <fullName evidence="1">Uncharacterized protein</fullName>
    </submittedName>
</protein>
<dbReference type="HOGENOM" id="CLU_3421553_0_0_1"/>
<dbReference type="EnsemblMetazoa" id="tetur16g00290.1">
    <property type="protein sequence ID" value="tetur16g00290.1"/>
    <property type="gene ID" value="tetur16g00290"/>
</dbReference>
<reference evidence="1" key="2">
    <citation type="submission" date="2015-06" db="UniProtKB">
        <authorList>
            <consortium name="EnsemblMetazoa"/>
        </authorList>
    </citation>
    <scope>IDENTIFICATION</scope>
</reference>
<reference evidence="2" key="1">
    <citation type="submission" date="2011-08" db="EMBL/GenBank/DDBJ databases">
        <authorList>
            <person name="Rombauts S."/>
        </authorList>
    </citation>
    <scope>NUCLEOTIDE SEQUENCE</scope>
    <source>
        <strain evidence="2">London</strain>
    </source>
</reference>
<organism evidence="1 2">
    <name type="scientific">Tetranychus urticae</name>
    <name type="common">Two-spotted spider mite</name>
    <dbReference type="NCBI Taxonomy" id="32264"/>
    <lineage>
        <taxon>Eukaryota</taxon>
        <taxon>Metazoa</taxon>
        <taxon>Ecdysozoa</taxon>
        <taxon>Arthropoda</taxon>
        <taxon>Chelicerata</taxon>
        <taxon>Arachnida</taxon>
        <taxon>Acari</taxon>
        <taxon>Acariformes</taxon>
        <taxon>Trombidiformes</taxon>
        <taxon>Prostigmata</taxon>
        <taxon>Eleutherengona</taxon>
        <taxon>Raphignathae</taxon>
        <taxon>Tetranychoidea</taxon>
        <taxon>Tetranychidae</taxon>
        <taxon>Tetranychus</taxon>
    </lineage>
</organism>
<proteinExistence type="predicted"/>
<accession>T1KNA8</accession>
<dbReference type="EMBL" id="CAEY01000275">
    <property type="status" value="NOT_ANNOTATED_CDS"/>
    <property type="molecule type" value="Genomic_DNA"/>
</dbReference>
<sequence>MTMTVDLLIRLDGSTGNYGNCELP</sequence>
<evidence type="ECO:0000313" key="2">
    <source>
        <dbReference type="Proteomes" id="UP000015104"/>
    </source>
</evidence>
<dbReference type="Proteomes" id="UP000015104">
    <property type="component" value="Unassembled WGS sequence"/>
</dbReference>
<keyword evidence="2" id="KW-1185">Reference proteome</keyword>
<dbReference type="AlphaFoldDB" id="T1KNA8"/>